<reference evidence="1" key="1">
    <citation type="journal article" date="2011" name="Environ. Microbiol.">
        <title>Time-series analyses of Monterey Bay coastal microbial picoplankton using a 'genome proxy' microarray.</title>
        <authorList>
            <person name="Rich V.I."/>
            <person name="Pham V.D."/>
            <person name="Eppley J."/>
            <person name="Shi Y."/>
            <person name="DeLong E.F."/>
        </authorList>
    </citation>
    <scope>NUCLEOTIDE SEQUENCE</scope>
</reference>
<evidence type="ECO:0000313" key="1">
    <source>
        <dbReference type="EMBL" id="ADI17749.1"/>
    </source>
</evidence>
<name>E0XTK8_9BACT</name>
<sequence length="42" mass="5167">MKCICKRMRLHNRMFAARTIYFNRSTLNYLCEIKLQTVEEIK</sequence>
<accession>E0XTK8</accession>
<dbReference type="AlphaFoldDB" id="E0XTK8"/>
<dbReference type="EMBL" id="GU474873">
    <property type="protein sequence ID" value="ADI17749.1"/>
    <property type="molecule type" value="Genomic_DNA"/>
</dbReference>
<organism evidence="1">
    <name type="scientific">uncultured nuHF1 cluster bacterium HF0130_31E21</name>
    <dbReference type="NCBI Taxonomy" id="710728"/>
    <lineage>
        <taxon>Bacteria</taxon>
        <taxon>environmental samples</taxon>
    </lineage>
</organism>
<proteinExistence type="predicted"/>
<protein>
    <submittedName>
        <fullName evidence="1">Uncharacterized protein</fullName>
    </submittedName>
</protein>